<dbReference type="InterPro" id="IPR007742">
    <property type="entry name" value="NosD_dom"/>
</dbReference>
<dbReference type="Proteomes" id="UP000264693">
    <property type="component" value="Chromosome"/>
</dbReference>
<evidence type="ECO:0000313" key="4">
    <source>
        <dbReference type="EMBL" id="PHO15407.1"/>
    </source>
</evidence>
<evidence type="ECO:0000256" key="1">
    <source>
        <dbReference type="SAM" id="SignalP"/>
    </source>
</evidence>
<dbReference type="Pfam" id="PF05048">
    <property type="entry name" value="NosD"/>
    <property type="match status" value="1"/>
</dbReference>
<reference evidence="3 6" key="3">
    <citation type="submission" date="2018-08" db="EMBL/GenBank/DDBJ databases">
        <title>Complete genome of the Arcobacter marinus type strain JCM 15502.</title>
        <authorList>
            <person name="Miller W.G."/>
            <person name="Yee E."/>
            <person name="Huynh S."/>
            <person name="Parker C.T."/>
        </authorList>
    </citation>
    <scope>NUCLEOTIDE SEQUENCE [LARGE SCALE GENOMIC DNA]</scope>
    <source>
        <strain evidence="3 6">JCM 15502</strain>
    </source>
</reference>
<evidence type="ECO:0000259" key="2">
    <source>
        <dbReference type="Pfam" id="PF05048"/>
    </source>
</evidence>
<reference evidence="5" key="1">
    <citation type="submission" date="2017-09" db="EMBL/GenBank/DDBJ databases">
        <title>Arcobacter canalis sp. nov., a new species isolated from a water canal contaminated with urban sewage.</title>
        <authorList>
            <person name="Perez-Cataluna A."/>
            <person name="Salas-Masso N."/>
            <person name="Figueras M.J."/>
        </authorList>
    </citation>
    <scope>NUCLEOTIDE SEQUENCE [LARGE SCALE GENOMIC DNA]</scope>
    <source>
        <strain evidence="5">CECT 7727</strain>
    </source>
</reference>
<dbReference type="EMBL" id="CP032101">
    <property type="protein sequence ID" value="AXX87888.1"/>
    <property type="molecule type" value="Genomic_DNA"/>
</dbReference>
<dbReference type="InterPro" id="IPR022441">
    <property type="entry name" value="Para_beta_helix_rpt-2"/>
</dbReference>
<evidence type="ECO:0000313" key="5">
    <source>
        <dbReference type="Proteomes" id="UP000224740"/>
    </source>
</evidence>
<dbReference type="RefSeq" id="WP_099311033.1">
    <property type="nucleotide sequence ID" value="NZ_CP032101.1"/>
</dbReference>
<dbReference type="EMBL" id="NXAO01000028">
    <property type="protein sequence ID" value="PHO15407.1"/>
    <property type="molecule type" value="Genomic_DNA"/>
</dbReference>
<dbReference type="InterPro" id="IPR026464">
    <property type="entry name" value="NosD_copper_fam"/>
</dbReference>
<reference evidence="4" key="2">
    <citation type="submission" date="2017-09" db="EMBL/GenBank/DDBJ databases">
        <authorList>
            <person name="Perez-Cataluna A."/>
            <person name="Figueras M.J."/>
            <person name="Salas-Masso N."/>
        </authorList>
    </citation>
    <scope>NUCLEOTIDE SEQUENCE</scope>
    <source>
        <strain evidence="4">CECT 7727</strain>
    </source>
</reference>
<name>A0A347TMR0_9BACT</name>
<evidence type="ECO:0000313" key="3">
    <source>
        <dbReference type="EMBL" id="AXX87888.1"/>
    </source>
</evidence>
<dbReference type="Gene3D" id="2.160.20.10">
    <property type="entry name" value="Single-stranded right-handed beta-helix, Pectin lyase-like"/>
    <property type="match status" value="1"/>
</dbReference>
<sequence>MKQIILILLLFITSSYSSPLQEAINEASSGSIIQLEEGNYYGNIVIDKPLTIDGLNKNAVIVGESKGTVVSILSSNVTLKNLTIKASGNSHEKIDSAIVAKNVNNIKIENNNILDCLFGIDFQKVNRSLIMDNYITSKKQDLGLRGDGIRLWYSHDNQILSNELYKTRDFVVWYSSGNIIEKNHGSYNRYSLHFMYAGRNLVKNNLFEYSSVGIFFMYSSGTTAIGNTIRNSIGSFGVGVGMKDSSNFTLIDNDIIYNARGIYIDQSPFQPGTTNIYKKNKILYNSSGIQFQALREKSIFEKNIIKGNMEMIVNDSPRNKLNLNMWKRNYWDEYEGFDRNKDNVGDIPFQHYVYADKLWLYNPSVKFFYGSVIIDLLNFLAKIAPFSEPDLLATDKEPLMQWRFKQNEK</sequence>
<dbReference type="InterPro" id="IPR011050">
    <property type="entry name" value="Pectin_lyase_fold/virulence"/>
</dbReference>
<feature type="chain" id="PRO_5017663981" evidence="1">
    <location>
        <begin position="18"/>
        <end position="409"/>
    </location>
</feature>
<feature type="domain" description="Periplasmic copper-binding protein NosD beta helix" evidence="2">
    <location>
        <begin position="132"/>
        <end position="336"/>
    </location>
</feature>
<dbReference type="Proteomes" id="UP000224740">
    <property type="component" value="Unassembled WGS sequence"/>
</dbReference>
<organism evidence="3 6">
    <name type="scientific">Malaciobacter marinus</name>
    <dbReference type="NCBI Taxonomy" id="505249"/>
    <lineage>
        <taxon>Bacteria</taxon>
        <taxon>Pseudomonadati</taxon>
        <taxon>Campylobacterota</taxon>
        <taxon>Epsilonproteobacteria</taxon>
        <taxon>Campylobacterales</taxon>
        <taxon>Arcobacteraceae</taxon>
        <taxon>Malaciobacter</taxon>
    </lineage>
</organism>
<accession>A0A347TMR0</accession>
<dbReference type="InterPro" id="IPR006626">
    <property type="entry name" value="PbH1"/>
</dbReference>
<dbReference type="NCBIfam" id="TIGR04247">
    <property type="entry name" value="NosD_copper_fam"/>
    <property type="match status" value="1"/>
</dbReference>
<evidence type="ECO:0000313" key="6">
    <source>
        <dbReference type="Proteomes" id="UP000264693"/>
    </source>
</evidence>
<feature type="signal peptide" evidence="1">
    <location>
        <begin position="1"/>
        <end position="17"/>
    </location>
</feature>
<dbReference type="SMART" id="SM00710">
    <property type="entry name" value="PbH1"/>
    <property type="match status" value="8"/>
</dbReference>
<dbReference type="InterPro" id="IPR012334">
    <property type="entry name" value="Pectin_lyas_fold"/>
</dbReference>
<keyword evidence="5" id="KW-1185">Reference proteome</keyword>
<dbReference type="KEGG" id="amar:AMRN_2176"/>
<dbReference type="AlphaFoldDB" id="A0A347TMR0"/>
<keyword evidence="1" id="KW-0732">Signal</keyword>
<dbReference type="SUPFAM" id="SSF51126">
    <property type="entry name" value="Pectin lyase-like"/>
    <property type="match status" value="1"/>
</dbReference>
<gene>
    <name evidence="3" type="primary">nosD</name>
    <name evidence="3" type="ORF">AMRN_2176</name>
    <name evidence="4" type="ORF">CPH92_07035</name>
</gene>
<protein>
    <submittedName>
        <fullName evidence="3">Copper ABC transporter NosDFY, periplasmic copper-binding protein NosD</fullName>
    </submittedName>
    <submittedName>
        <fullName evidence="4">Nitrous oxidase accessory protein</fullName>
    </submittedName>
</protein>
<dbReference type="NCBIfam" id="TIGR03804">
    <property type="entry name" value="para_beta_helix"/>
    <property type="match status" value="2"/>
</dbReference>
<proteinExistence type="predicted"/>